<keyword evidence="2" id="KW-0413">Isomerase</keyword>
<evidence type="ECO:0000259" key="1">
    <source>
        <dbReference type="Pfam" id="PF01261"/>
    </source>
</evidence>
<proteinExistence type="predicted"/>
<evidence type="ECO:0000313" key="3">
    <source>
        <dbReference type="Proteomes" id="UP000533306"/>
    </source>
</evidence>
<dbReference type="AlphaFoldDB" id="A0A7W9S765"/>
<name>A0A7W9S765_9HYPH</name>
<gene>
    <name evidence="2" type="ORF">HNR59_003637</name>
</gene>
<dbReference type="InterPro" id="IPR036237">
    <property type="entry name" value="Xyl_isomerase-like_sf"/>
</dbReference>
<protein>
    <submittedName>
        <fullName evidence="2">Sugar phosphate isomerase/epimerase</fullName>
    </submittedName>
</protein>
<dbReference type="Gene3D" id="3.20.20.150">
    <property type="entry name" value="Divalent-metal-dependent TIM barrel enzymes"/>
    <property type="match status" value="1"/>
</dbReference>
<dbReference type="RefSeq" id="WP_183832413.1">
    <property type="nucleotide sequence ID" value="NZ_JACHEU010000004.1"/>
</dbReference>
<dbReference type="PANTHER" id="PTHR12110:SF41">
    <property type="entry name" value="INOSOSE DEHYDRATASE"/>
    <property type="match status" value="1"/>
</dbReference>
<comment type="caution">
    <text evidence="2">The sequence shown here is derived from an EMBL/GenBank/DDBJ whole genome shotgun (WGS) entry which is preliminary data.</text>
</comment>
<dbReference type="GO" id="GO:0016853">
    <property type="term" value="F:isomerase activity"/>
    <property type="evidence" value="ECO:0007669"/>
    <property type="project" value="UniProtKB-KW"/>
</dbReference>
<sequence length="284" mass="31092">MIPAIVTDELSDSPETAFELGLEWGVRHFELRGMHDARVPRLSPTQRRRLLRAIRDFDVRISAISPGLFKIPLPPDSAQSSNLAWMDREFHDAWADAEALLRDHVERLLPESLEFAVASGAQHLIAFSFHRGGRPSGRAPGRVADVLAHAAELAQSANVSLIIENEESHWANTGALSAALIAATGAPIGINWDPANALIDGDTPWPDGYAACRHLVRNVHFKDARVHADNSWELLADGDVDWAGQVMALEEDGYAGCVAMEPHLWPSVASVRNALSRFNALKNN</sequence>
<dbReference type="PANTHER" id="PTHR12110">
    <property type="entry name" value="HYDROXYPYRUVATE ISOMERASE"/>
    <property type="match status" value="1"/>
</dbReference>
<dbReference type="SUPFAM" id="SSF51658">
    <property type="entry name" value="Xylose isomerase-like"/>
    <property type="match status" value="1"/>
</dbReference>
<dbReference type="InterPro" id="IPR013022">
    <property type="entry name" value="Xyl_isomerase-like_TIM-brl"/>
</dbReference>
<dbReference type="EMBL" id="JACHEU010000004">
    <property type="protein sequence ID" value="MBB6014243.1"/>
    <property type="molecule type" value="Genomic_DNA"/>
</dbReference>
<dbReference type="InterPro" id="IPR050312">
    <property type="entry name" value="IolE/XylAMocC-like"/>
</dbReference>
<feature type="domain" description="Xylose isomerase-like TIM barrel" evidence="1">
    <location>
        <begin position="22"/>
        <end position="263"/>
    </location>
</feature>
<dbReference type="Proteomes" id="UP000533306">
    <property type="component" value="Unassembled WGS sequence"/>
</dbReference>
<dbReference type="Pfam" id="PF01261">
    <property type="entry name" value="AP_endonuc_2"/>
    <property type="match status" value="1"/>
</dbReference>
<keyword evidence="3" id="KW-1185">Reference proteome</keyword>
<organism evidence="2 3">
    <name type="scientific">Aquamicrobium lusatiense</name>
    <dbReference type="NCBI Taxonomy" id="89772"/>
    <lineage>
        <taxon>Bacteria</taxon>
        <taxon>Pseudomonadati</taxon>
        <taxon>Pseudomonadota</taxon>
        <taxon>Alphaproteobacteria</taxon>
        <taxon>Hyphomicrobiales</taxon>
        <taxon>Phyllobacteriaceae</taxon>
        <taxon>Aquamicrobium</taxon>
    </lineage>
</organism>
<evidence type="ECO:0000313" key="2">
    <source>
        <dbReference type="EMBL" id="MBB6014243.1"/>
    </source>
</evidence>
<reference evidence="2 3" key="1">
    <citation type="submission" date="2020-08" db="EMBL/GenBank/DDBJ databases">
        <title>Genomic Encyclopedia of Type Strains, Phase IV (KMG-IV): sequencing the most valuable type-strain genomes for metagenomic binning, comparative biology and taxonomic classification.</title>
        <authorList>
            <person name="Goeker M."/>
        </authorList>
    </citation>
    <scope>NUCLEOTIDE SEQUENCE [LARGE SCALE GENOMIC DNA]</scope>
    <source>
        <strain evidence="2 3">DSM 11099</strain>
    </source>
</reference>
<accession>A0A7W9S765</accession>